<dbReference type="EMBL" id="JAMZEC010000001">
    <property type="protein sequence ID" value="MCP2351676.1"/>
    <property type="molecule type" value="Genomic_DNA"/>
</dbReference>
<feature type="compositionally biased region" description="Polar residues" evidence="1">
    <location>
        <begin position="59"/>
        <end position="75"/>
    </location>
</feature>
<name>A0ABT1KCD4_9ACTN</name>
<feature type="region of interest" description="Disordered" evidence="1">
    <location>
        <begin position="50"/>
        <end position="75"/>
    </location>
</feature>
<dbReference type="Proteomes" id="UP001320766">
    <property type="component" value="Unassembled WGS sequence"/>
</dbReference>
<accession>A0ABT1KCD4</accession>
<dbReference type="RefSeq" id="WP_253778205.1">
    <property type="nucleotide sequence ID" value="NZ_BAAAVE010000047.1"/>
</dbReference>
<gene>
    <name evidence="2" type="ORF">HD595_007798</name>
</gene>
<organism evidence="2 3">
    <name type="scientific">Nonomuraea roseoviolacea subsp. carminata</name>
    <dbReference type="NCBI Taxonomy" id="160689"/>
    <lineage>
        <taxon>Bacteria</taxon>
        <taxon>Bacillati</taxon>
        <taxon>Actinomycetota</taxon>
        <taxon>Actinomycetes</taxon>
        <taxon>Streptosporangiales</taxon>
        <taxon>Streptosporangiaceae</taxon>
        <taxon>Nonomuraea</taxon>
    </lineage>
</organism>
<comment type="caution">
    <text evidence="2">The sequence shown here is derived from an EMBL/GenBank/DDBJ whole genome shotgun (WGS) entry which is preliminary data.</text>
</comment>
<keyword evidence="3" id="KW-1185">Reference proteome</keyword>
<dbReference type="Gene3D" id="3.40.50.2300">
    <property type="match status" value="1"/>
</dbReference>
<evidence type="ECO:0000313" key="3">
    <source>
        <dbReference type="Proteomes" id="UP001320766"/>
    </source>
</evidence>
<evidence type="ECO:0000256" key="1">
    <source>
        <dbReference type="SAM" id="MobiDB-lite"/>
    </source>
</evidence>
<protein>
    <submittedName>
        <fullName evidence="2">Uncharacterized protein</fullName>
    </submittedName>
</protein>
<proteinExistence type="predicted"/>
<evidence type="ECO:0000313" key="2">
    <source>
        <dbReference type="EMBL" id="MCP2351676.1"/>
    </source>
</evidence>
<reference evidence="2 3" key="1">
    <citation type="submission" date="2022-06" db="EMBL/GenBank/DDBJ databases">
        <title>Sequencing the genomes of 1000 actinobacteria strains.</title>
        <authorList>
            <person name="Klenk H.-P."/>
        </authorList>
    </citation>
    <scope>NUCLEOTIDE SEQUENCE [LARGE SCALE GENOMIC DNA]</scope>
    <source>
        <strain evidence="2 3">DSM 44170</strain>
    </source>
</reference>
<sequence>MVQQNVTTLALIIADVLNPFFPEVTAGVLDAADERGWPVVPLSASVGERSSWLDESDGHQSTSHSPAGPSTSCSTAWTASPERIFAFGKFGPLGIRATVGTRGVDPLATIRAVTA</sequence>